<sequence length="88" mass="8955">MIVIRLLVAGLAVALSLGAARAVDRDPTGGIAPPAAVEPVQDAAIVGDTARNLAVTLPEQSVTTTAAPKPLPPLKPLPKWDPRVCIGC</sequence>
<reference evidence="2" key="1">
    <citation type="submission" date="2023-07" db="EMBL/GenBank/DDBJ databases">
        <title>Genomic Encyclopedia of Type Strains, Phase IV (KMG-IV): sequencing the most valuable type-strain genomes for metagenomic binning, comparative biology and taxonomic classification.</title>
        <authorList>
            <person name="Goeker M."/>
        </authorList>
    </citation>
    <scope>NUCLEOTIDE SEQUENCE</scope>
    <source>
        <strain evidence="2">DSM 19569</strain>
    </source>
</reference>
<comment type="caution">
    <text evidence="2">The sequence shown here is derived from an EMBL/GenBank/DDBJ whole genome shotgun (WGS) entry which is preliminary data.</text>
</comment>
<feature type="chain" id="PRO_5042581382" description="Secreted protein" evidence="1">
    <location>
        <begin position="23"/>
        <end position="88"/>
    </location>
</feature>
<evidence type="ECO:0000256" key="1">
    <source>
        <dbReference type="SAM" id="SignalP"/>
    </source>
</evidence>
<evidence type="ECO:0000313" key="3">
    <source>
        <dbReference type="Proteomes" id="UP001223420"/>
    </source>
</evidence>
<gene>
    <name evidence="2" type="ORF">QO001_003240</name>
</gene>
<keyword evidence="1" id="KW-0732">Signal</keyword>
<accession>A0AAJ1TP06</accession>
<dbReference type="EMBL" id="JAUSWL010000005">
    <property type="protein sequence ID" value="MDQ0544306.1"/>
    <property type="molecule type" value="Genomic_DNA"/>
</dbReference>
<name>A0AAJ1TP06_9HYPH</name>
<evidence type="ECO:0000313" key="2">
    <source>
        <dbReference type="EMBL" id="MDQ0544306.1"/>
    </source>
</evidence>
<evidence type="ECO:0008006" key="4">
    <source>
        <dbReference type="Google" id="ProtNLM"/>
    </source>
</evidence>
<feature type="signal peptide" evidence="1">
    <location>
        <begin position="1"/>
        <end position="22"/>
    </location>
</feature>
<organism evidence="2 3">
    <name type="scientific">Methylobacterium brachiatum</name>
    <dbReference type="NCBI Taxonomy" id="269660"/>
    <lineage>
        <taxon>Bacteria</taxon>
        <taxon>Pseudomonadati</taxon>
        <taxon>Pseudomonadota</taxon>
        <taxon>Alphaproteobacteria</taxon>
        <taxon>Hyphomicrobiales</taxon>
        <taxon>Methylobacteriaceae</taxon>
        <taxon>Methylobacterium</taxon>
    </lineage>
</organism>
<dbReference type="RefSeq" id="WP_230365408.1">
    <property type="nucleotide sequence ID" value="NZ_JAJALK010000002.1"/>
</dbReference>
<dbReference type="AlphaFoldDB" id="A0AAJ1TP06"/>
<dbReference type="Proteomes" id="UP001223420">
    <property type="component" value="Unassembled WGS sequence"/>
</dbReference>
<protein>
    <recommendedName>
        <fullName evidence="4">Secreted protein</fullName>
    </recommendedName>
</protein>
<proteinExistence type="predicted"/>